<keyword evidence="2" id="KW-1185">Reference proteome</keyword>
<evidence type="ECO:0008006" key="3">
    <source>
        <dbReference type="Google" id="ProtNLM"/>
    </source>
</evidence>
<dbReference type="eggNOG" id="COG0317">
    <property type="taxonomic scope" value="Bacteria"/>
</dbReference>
<dbReference type="PATRIC" id="fig|1203606.4.peg.1675"/>
<organism evidence="1 2">
    <name type="scientific">Butyricicoccus pullicaecorum 1.2</name>
    <dbReference type="NCBI Taxonomy" id="1203606"/>
    <lineage>
        <taxon>Bacteria</taxon>
        <taxon>Bacillati</taxon>
        <taxon>Bacillota</taxon>
        <taxon>Clostridia</taxon>
        <taxon>Eubacteriales</taxon>
        <taxon>Butyricicoccaceae</taxon>
        <taxon>Butyricicoccus</taxon>
    </lineage>
</organism>
<dbReference type="OrthoDB" id="9805041at2"/>
<accession>R8W697</accession>
<evidence type="ECO:0000313" key="2">
    <source>
        <dbReference type="Proteomes" id="UP000013981"/>
    </source>
</evidence>
<dbReference type="PANTHER" id="PTHR46246:SF1">
    <property type="entry name" value="GUANOSINE-3',5'-BIS(DIPHOSPHATE) 3'-PYROPHOSPHOHYDROLASE MESH1"/>
    <property type="match status" value="1"/>
</dbReference>
<name>R8W697_9FIRM</name>
<dbReference type="Gene3D" id="1.10.3210.10">
    <property type="entry name" value="Hypothetical protein af1432"/>
    <property type="match status" value="1"/>
</dbReference>
<dbReference type="Pfam" id="PF13328">
    <property type="entry name" value="HD_4"/>
    <property type="match status" value="1"/>
</dbReference>
<dbReference type="Proteomes" id="UP000013981">
    <property type="component" value="Unassembled WGS sequence"/>
</dbReference>
<dbReference type="SUPFAM" id="SSF109604">
    <property type="entry name" value="HD-domain/PDEase-like"/>
    <property type="match status" value="1"/>
</dbReference>
<dbReference type="GO" id="GO:0008893">
    <property type="term" value="F:guanosine-3',5'-bis(diphosphate) 3'-diphosphatase activity"/>
    <property type="evidence" value="ECO:0007669"/>
    <property type="project" value="TreeGrafter"/>
</dbReference>
<sequence>MGKSVFNPEKMYTYIKGFATALHMEQTLKALSYAREKHQGQFRKSGDPYIVHPLTMACDALSMGIKDDNTIATILLHDVCEDCGVLPEELPVNEDVRRGVQLMTFIVMEGETKEMAKKRYYNMLIQSKEAVITKLIDRCHNVSSMAGTFSVEKLKSYIAETRTYILPLLRKAKDCYPEESDRLFTLKYHITSVVDAIDLTMQAYERKD</sequence>
<dbReference type="InterPro" id="IPR052194">
    <property type="entry name" value="MESH1"/>
</dbReference>
<dbReference type="HOGENOM" id="CLU_089593_0_0_9"/>
<evidence type="ECO:0000313" key="1">
    <source>
        <dbReference type="EMBL" id="EOQ38677.1"/>
    </source>
</evidence>
<protein>
    <recommendedName>
        <fullName evidence="3">HD/PDEase domain-containing protein</fullName>
    </recommendedName>
</protein>
<dbReference type="RefSeq" id="WP_016147876.1">
    <property type="nucleotide sequence ID" value="NZ_KB976103.1"/>
</dbReference>
<comment type="caution">
    <text evidence="1">The sequence shown here is derived from an EMBL/GenBank/DDBJ whole genome shotgun (WGS) entry which is preliminary data.</text>
</comment>
<dbReference type="EMBL" id="AQOB01000004">
    <property type="protein sequence ID" value="EOQ38677.1"/>
    <property type="molecule type" value="Genomic_DNA"/>
</dbReference>
<proteinExistence type="predicted"/>
<dbReference type="AlphaFoldDB" id="R8W697"/>
<dbReference type="PANTHER" id="PTHR46246">
    <property type="entry name" value="GUANOSINE-3',5'-BIS(DIPHOSPHATE) 3'-PYROPHOSPHOHYDROLASE MESH1"/>
    <property type="match status" value="1"/>
</dbReference>
<reference evidence="1 2" key="1">
    <citation type="submission" date="2013-01" db="EMBL/GenBank/DDBJ databases">
        <title>The Genome Sequence of Butyricicoccus pullicaecorum 1.2.</title>
        <authorList>
            <consortium name="The Broad Institute Genome Sequencing Platform"/>
            <person name="Earl A."/>
            <person name="Ward D."/>
            <person name="Feldgarden M."/>
            <person name="Gevers D."/>
            <person name="Van Immerseel F."/>
            <person name="Eeckhaut V."/>
            <person name="Walker B."/>
            <person name="Young S.K."/>
            <person name="Zeng Q."/>
            <person name="Gargeya S."/>
            <person name="Fitzgerald M."/>
            <person name="Haas B."/>
            <person name="Abouelleil A."/>
            <person name="Alvarado L."/>
            <person name="Arachchi H.M."/>
            <person name="Berlin A.M."/>
            <person name="Chapman S.B."/>
            <person name="Dewar J."/>
            <person name="Goldberg J."/>
            <person name="Griggs A."/>
            <person name="Gujja S."/>
            <person name="Hansen M."/>
            <person name="Howarth C."/>
            <person name="Imamovic A."/>
            <person name="Larimer J."/>
            <person name="McCowan C."/>
            <person name="Murphy C."/>
            <person name="Neiman D."/>
            <person name="Pearson M."/>
            <person name="Priest M."/>
            <person name="Roberts A."/>
            <person name="Saif S."/>
            <person name="Shea T."/>
            <person name="Sisk P."/>
            <person name="Sykes S."/>
            <person name="Wortman J."/>
            <person name="Nusbaum C."/>
            <person name="Birren B."/>
        </authorList>
    </citation>
    <scope>NUCLEOTIDE SEQUENCE [LARGE SCALE GENOMIC DNA]</scope>
    <source>
        <strain evidence="1 2">1.2</strain>
    </source>
</reference>
<gene>
    <name evidence="1" type="ORF">HMPREF1526_01718</name>
</gene>